<gene>
    <name evidence="4" type="ORF">SDC9_53518</name>
</gene>
<dbReference type="Gene3D" id="6.10.250.2730">
    <property type="match status" value="1"/>
</dbReference>
<dbReference type="EMBL" id="VSSQ01001311">
    <property type="protein sequence ID" value="MPM07212.1"/>
    <property type="molecule type" value="Genomic_DNA"/>
</dbReference>
<reference evidence="4" key="1">
    <citation type="submission" date="2019-08" db="EMBL/GenBank/DDBJ databases">
        <authorList>
            <person name="Kucharzyk K."/>
            <person name="Murdoch R.W."/>
            <person name="Higgins S."/>
            <person name="Loffler F."/>
        </authorList>
    </citation>
    <scope>NUCLEOTIDE SEQUENCE</scope>
</reference>
<name>A0A644WTS6_9ZZZZ</name>
<keyword evidence="1" id="KW-0175">Coiled coil</keyword>
<feature type="coiled-coil region" evidence="1">
    <location>
        <begin position="68"/>
        <end position="102"/>
    </location>
</feature>
<accession>A0A644WTS6</accession>
<sequence length="182" mass="20445">MNENQENAARQEEQGGQKPKKQMPVVVYLSILFLAAFALLLLSYFMQQRNNAEVLSGLKESVSAMQSVQSLETEKDTLETQNDSLQAQVDQLQSDLSSMTAQHNADNSEKDELAKQVQALDWLREIQELYGKKYYKAARAMIEEFENSGLDQSLPNQSLHAYGGDDTESPSERYESIVSALS</sequence>
<comment type="caution">
    <text evidence="4">The sequence shown here is derived from an EMBL/GenBank/DDBJ whole genome shotgun (WGS) entry which is preliminary data.</text>
</comment>
<protein>
    <submittedName>
        <fullName evidence="4">Uncharacterized protein</fullName>
    </submittedName>
</protein>
<feature type="region of interest" description="Disordered" evidence="2">
    <location>
        <begin position="149"/>
        <end position="182"/>
    </location>
</feature>
<proteinExistence type="predicted"/>
<keyword evidence="3" id="KW-0472">Membrane</keyword>
<evidence type="ECO:0000256" key="3">
    <source>
        <dbReference type="SAM" id="Phobius"/>
    </source>
</evidence>
<feature type="transmembrane region" description="Helical" evidence="3">
    <location>
        <begin position="25"/>
        <end position="46"/>
    </location>
</feature>
<evidence type="ECO:0000256" key="2">
    <source>
        <dbReference type="SAM" id="MobiDB-lite"/>
    </source>
</evidence>
<dbReference type="AlphaFoldDB" id="A0A644WTS6"/>
<organism evidence="4">
    <name type="scientific">bioreactor metagenome</name>
    <dbReference type="NCBI Taxonomy" id="1076179"/>
    <lineage>
        <taxon>unclassified sequences</taxon>
        <taxon>metagenomes</taxon>
        <taxon>ecological metagenomes</taxon>
    </lineage>
</organism>
<keyword evidence="3" id="KW-1133">Transmembrane helix</keyword>
<keyword evidence="3" id="KW-0812">Transmembrane</keyword>
<feature type="compositionally biased region" description="Polar residues" evidence="2">
    <location>
        <begin position="149"/>
        <end position="159"/>
    </location>
</feature>
<evidence type="ECO:0000256" key="1">
    <source>
        <dbReference type="SAM" id="Coils"/>
    </source>
</evidence>
<evidence type="ECO:0000313" key="4">
    <source>
        <dbReference type="EMBL" id="MPM07212.1"/>
    </source>
</evidence>